<proteinExistence type="predicted"/>
<evidence type="ECO:0000313" key="2">
    <source>
        <dbReference type="Proteomes" id="UP000299102"/>
    </source>
</evidence>
<organism evidence="1 2">
    <name type="scientific">Eumeta variegata</name>
    <name type="common">Bagworm moth</name>
    <name type="synonym">Eumeta japonica</name>
    <dbReference type="NCBI Taxonomy" id="151549"/>
    <lineage>
        <taxon>Eukaryota</taxon>
        <taxon>Metazoa</taxon>
        <taxon>Ecdysozoa</taxon>
        <taxon>Arthropoda</taxon>
        <taxon>Hexapoda</taxon>
        <taxon>Insecta</taxon>
        <taxon>Pterygota</taxon>
        <taxon>Neoptera</taxon>
        <taxon>Endopterygota</taxon>
        <taxon>Lepidoptera</taxon>
        <taxon>Glossata</taxon>
        <taxon>Ditrysia</taxon>
        <taxon>Tineoidea</taxon>
        <taxon>Psychidae</taxon>
        <taxon>Oiketicinae</taxon>
        <taxon>Eumeta</taxon>
    </lineage>
</organism>
<dbReference type="EMBL" id="BGZK01001345">
    <property type="protein sequence ID" value="GBP77758.1"/>
    <property type="molecule type" value="Genomic_DNA"/>
</dbReference>
<dbReference type="Proteomes" id="UP000299102">
    <property type="component" value="Unassembled WGS sequence"/>
</dbReference>
<dbReference type="AlphaFoldDB" id="A0A4C1YNN2"/>
<protein>
    <submittedName>
        <fullName evidence="1">Uncharacterized protein</fullName>
    </submittedName>
</protein>
<comment type="caution">
    <text evidence="1">The sequence shown here is derived from an EMBL/GenBank/DDBJ whole genome shotgun (WGS) entry which is preliminary data.</text>
</comment>
<keyword evidence="2" id="KW-1185">Reference proteome</keyword>
<accession>A0A4C1YNN2</accession>
<gene>
    <name evidence="1" type="ORF">EVAR_98451_1</name>
</gene>
<name>A0A4C1YNN2_EUMVA</name>
<reference evidence="1 2" key="1">
    <citation type="journal article" date="2019" name="Commun. Biol.">
        <title>The bagworm genome reveals a unique fibroin gene that provides high tensile strength.</title>
        <authorList>
            <person name="Kono N."/>
            <person name="Nakamura H."/>
            <person name="Ohtoshi R."/>
            <person name="Tomita M."/>
            <person name="Numata K."/>
            <person name="Arakawa K."/>
        </authorList>
    </citation>
    <scope>NUCLEOTIDE SEQUENCE [LARGE SCALE GENOMIC DNA]</scope>
</reference>
<sequence>MYYFHPVFSSSLLTVQCTLSTDRRSAPITYTPPVQTHAFHQTHVTHDRYESRGPRGVDGVLVVAVTVFGIDSLFSETHEQCMV</sequence>
<evidence type="ECO:0000313" key="1">
    <source>
        <dbReference type="EMBL" id="GBP77758.1"/>
    </source>
</evidence>